<feature type="coiled-coil region" evidence="5">
    <location>
        <begin position="291"/>
        <end position="325"/>
    </location>
</feature>
<evidence type="ECO:0000259" key="7">
    <source>
        <dbReference type="Pfam" id="PF08281"/>
    </source>
</evidence>
<dbReference type="RefSeq" id="WP_162670575.1">
    <property type="nucleotide sequence ID" value="NZ_LR593886.1"/>
</dbReference>
<keyword evidence="3" id="KW-0731">Sigma factor</keyword>
<evidence type="ECO:0000256" key="4">
    <source>
        <dbReference type="ARBA" id="ARBA00023163"/>
    </source>
</evidence>
<dbReference type="SUPFAM" id="SSF88946">
    <property type="entry name" value="Sigma2 domain of RNA polymerase sigma factors"/>
    <property type="match status" value="1"/>
</dbReference>
<dbReference type="InterPro" id="IPR036388">
    <property type="entry name" value="WH-like_DNA-bd_sf"/>
</dbReference>
<evidence type="ECO:0000256" key="2">
    <source>
        <dbReference type="ARBA" id="ARBA00023015"/>
    </source>
</evidence>
<evidence type="ECO:0000256" key="1">
    <source>
        <dbReference type="ARBA" id="ARBA00010641"/>
    </source>
</evidence>
<dbReference type="Proteomes" id="UP000464178">
    <property type="component" value="Chromosome"/>
</dbReference>
<dbReference type="InterPro" id="IPR013325">
    <property type="entry name" value="RNA_pol_sigma_r2"/>
</dbReference>
<proteinExistence type="inferred from homology"/>
<feature type="domain" description="RNA polymerase sigma factor 70 region 4 type 2" evidence="7">
    <location>
        <begin position="137"/>
        <end position="186"/>
    </location>
</feature>
<protein>
    <recommendedName>
        <fullName evidence="10">ECF RNA polymerase sigma factor SigE</fullName>
    </recommendedName>
</protein>
<evidence type="ECO:0000259" key="6">
    <source>
        <dbReference type="Pfam" id="PF04542"/>
    </source>
</evidence>
<dbReference type="GO" id="GO:0003677">
    <property type="term" value="F:DNA binding"/>
    <property type="evidence" value="ECO:0007669"/>
    <property type="project" value="InterPro"/>
</dbReference>
<comment type="similarity">
    <text evidence="1">Belongs to the sigma-70 factor family. ECF subfamily.</text>
</comment>
<keyword evidence="4" id="KW-0804">Transcription</keyword>
<dbReference type="InterPro" id="IPR007627">
    <property type="entry name" value="RNA_pol_sigma70_r2"/>
</dbReference>
<dbReference type="GO" id="GO:0016987">
    <property type="term" value="F:sigma factor activity"/>
    <property type="evidence" value="ECO:0007669"/>
    <property type="project" value="UniProtKB-KW"/>
</dbReference>
<reference evidence="8 9" key="1">
    <citation type="submission" date="2019-05" db="EMBL/GenBank/DDBJ databases">
        <authorList>
            <consortium name="Science for Life Laboratories"/>
        </authorList>
    </citation>
    <scope>NUCLEOTIDE SEQUENCE [LARGE SCALE GENOMIC DNA]</scope>
    <source>
        <strain evidence="8">Soil9</strain>
    </source>
</reference>
<accession>A0A6P2D724</accession>
<dbReference type="Pfam" id="PF04542">
    <property type="entry name" value="Sigma70_r2"/>
    <property type="match status" value="1"/>
</dbReference>
<dbReference type="InterPro" id="IPR039425">
    <property type="entry name" value="RNA_pol_sigma-70-like"/>
</dbReference>
<dbReference type="KEGG" id="gms:SOIL9_14480"/>
<dbReference type="AlphaFoldDB" id="A0A6P2D724"/>
<dbReference type="PANTHER" id="PTHR43133">
    <property type="entry name" value="RNA POLYMERASE ECF-TYPE SIGMA FACTO"/>
    <property type="match status" value="1"/>
</dbReference>
<evidence type="ECO:0008006" key="10">
    <source>
        <dbReference type="Google" id="ProtNLM"/>
    </source>
</evidence>
<dbReference type="GO" id="GO:0006352">
    <property type="term" value="P:DNA-templated transcription initiation"/>
    <property type="evidence" value="ECO:0007669"/>
    <property type="project" value="InterPro"/>
</dbReference>
<organism evidence="8 9">
    <name type="scientific">Gemmata massiliana</name>
    <dbReference type="NCBI Taxonomy" id="1210884"/>
    <lineage>
        <taxon>Bacteria</taxon>
        <taxon>Pseudomonadati</taxon>
        <taxon>Planctomycetota</taxon>
        <taxon>Planctomycetia</taxon>
        <taxon>Gemmatales</taxon>
        <taxon>Gemmataceae</taxon>
        <taxon>Gemmata</taxon>
    </lineage>
</organism>
<evidence type="ECO:0000313" key="8">
    <source>
        <dbReference type="EMBL" id="VTR96266.1"/>
    </source>
</evidence>
<evidence type="ECO:0000256" key="5">
    <source>
        <dbReference type="SAM" id="Coils"/>
    </source>
</evidence>
<sequence length="460" mass="50095">MPTQLSEAVRRLGGALARRHAAGLVDAELWERYVRNRDGTAFEALVRRHGPMVLGVCRRILRNEPDAEDAFQITFLVFVRRAASLRSPDAIANWLHGVATRTSLEVRNAVARRRVKEATVPPRETIPEGPPAELRHVLDEELGRLAERYRVAVVLCDLEGKTRREVAEQLGWAEGTVASRLARGRSILARRLAHRGFAAALVAAALAGGAASAGVSARLIASTVRTATDGASANVAFSGQGIPLTEGVGRSMFLTKLVTAATLVFGVTALEVVSTTGATEPAAQEKARANPDDVRERVAEAKQQLQQLQQKLAKLEQEVPAGRDGAAGALAERFKHRVAFEIGDTETRDGGRIEIREVWGTRPKIEIGGQYLVRGKYKLPAGQKGKLYFYLTASTSAGAATGTLDLQMQNLDKQEGEFTLVHGMENPGHFHLILTDPDKYSQWFANVYFGTGDTVWRKKP</sequence>
<dbReference type="Pfam" id="PF08281">
    <property type="entry name" value="Sigma70_r4_2"/>
    <property type="match status" value="1"/>
</dbReference>
<dbReference type="PANTHER" id="PTHR43133:SF51">
    <property type="entry name" value="RNA POLYMERASE SIGMA FACTOR"/>
    <property type="match status" value="1"/>
</dbReference>
<dbReference type="SUPFAM" id="SSF88659">
    <property type="entry name" value="Sigma3 and sigma4 domains of RNA polymerase sigma factors"/>
    <property type="match status" value="1"/>
</dbReference>
<dbReference type="InterPro" id="IPR013324">
    <property type="entry name" value="RNA_pol_sigma_r3/r4-like"/>
</dbReference>
<keyword evidence="9" id="KW-1185">Reference proteome</keyword>
<gene>
    <name evidence="8" type="ORF">SOIL9_14480</name>
</gene>
<keyword evidence="2" id="KW-0805">Transcription regulation</keyword>
<dbReference type="Gene3D" id="1.10.10.10">
    <property type="entry name" value="Winged helix-like DNA-binding domain superfamily/Winged helix DNA-binding domain"/>
    <property type="match status" value="1"/>
</dbReference>
<dbReference type="NCBIfam" id="TIGR02937">
    <property type="entry name" value="sigma70-ECF"/>
    <property type="match status" value="1"/>
</dbReference>
<keyword evidence="5" id="KW-0175">Coiled coil</keyword>
<evidence type="ECO:0000256" key="3">
    <source>
        <dbReference type="ARBA" id="ARBA00023082"/>
    </source>
</evidence>
<dbReference type="InterPro" id="IPR014284">
    <property type="entry name" value="RNA_pol_sigma-70_dom"/>
</dbReference>
<dbReference type="Gene3D" id="1.10.1740.10">
    <property type="match status" value="1"/>
</dbReference>
<dbReference type="EMBL" id="LR593886">
    <property type="protein sequence ID" value="VTR96266.1"/>
    <property type="molecule type" value="Genomic_DNA"/>
</dbReference>
<evidence type="ECO:0000313" key="9">
    <source>
        <dbReference type="Proteomes" id="UP000464178"/>
    </source>
</evidence>
<dbReference type="InterPro" id="IPR013249">
    <property type="entry name" value="RNA_pol_sigma70_r4_t2"/>
</dbReference>
<feature type="domain" description="RNA polymerase sigma-70 region 2" evidence="6">
    <location>
        <begin position="45"/>
        <end position="104"/>
    </location>
</feature>
<name>A0A6P2D724_9BACT</name>